<sequence>MTGRAAAVVPAALSSNCNSPSSSDVDDVAITVFDETDGPSSDDTLGGQRNPRTKPWIHLVRVSGYIMSCLFVVLWVGMGYTAFARKSGEIIQALKRSNEEIAFTIAFAVVGTVSTSLPLSAVFVNVKYAQADSYKKVLRLRLASIAFLVICLLMALNSYQMTVRGTDYERLVATVIMVASLVVIIAINVGLVVFGDIRIPESVLDDTFEEERKQRRRRYTI</sequence>
<evidence type="ECO:0000313" key="5">
    <source>
        <dbReference type="Proteomes" id="UP000290189"/>
    </source>
</evidence>
<evidence type="ECO:0000256" key="1">
    <source>
        <dbReference type="SAM" id="Phobius"/>
    </source>
</evidence>
<reference evidence="3 5" key="2">
    <citation type="submission" date="2018-03" db="EMBL/GenBank/DDBJ databases">
        <authorList>
            <person name="Fogelqvist J."/>
        </authorList>
    </citation>
    <scope>NUCLEOTIDE SEQUENCE [LARGE SCALE GENOMIC DNA]</scope>
</reference>
<name>A0A0G4IQB4_PLABS</name>
<keyword evidence="3" id="KW-0496">Mitochondrion</keyword>
<feature type="transmembrane region" description="Helical" evidence="1">
    <location>
        <begin position="171"/>
        <end position="194"/>
    </location>
</feature>
<proteinExistence type="predicted"/>
<feature type="transmembrane region" description="Helical" evidence="1">
    <location>
        <begin position="59"/>
        <end position="81"/>
    </location>
</feature>
<dbReference type="EMBL" id="OVEO01000008">
    <property type="protein sequence ID" value="SPQ97711.1"/>
    <property type="molecule type" value="Genomic_DNA"/>
</dbReference>
<keyword evidence="1" id="KW-1133">Transmembrane helix</keyword>
<geneLocation type="mitochondrion" evidence="3"/>
<feature type="transmembrane region" description="Helical" evidence="1">
    <location>
        <begin position="138"/>
        <end position="159"/>
    </location>
</feature>
<dbReference type="AlphaFoldDB" id="A0A0G4IQB4"/>
<dbReference type="Proteomes" id="UP000290189">
    <property type="component" value="Unassembled WGS sequence"/>
</dbReference>
<organism evidence="2 4">
    <name type="scientific">Plasmodiophora brassicae</name>
    <name type="common">Clubroot disease agent</name>
    <dbReference type="NCBI Taxonomy" id="37360"/>
    <lineage>
        <taxon>Eukaryota</taxon>
        <taxon>Sar</taxon>
        <taxon>Rhizaria</taxon>
        <taxon>Endomyxa</taxon>
        <taxon>Phytomyxea</taxon>
        <taxon>Plasmodiophorida</taxon>
        <taxon>Plasmodiophoridae</taxon>
        <taxon>Plasmodiophora</taxon>
    </lineage>
</organism>
<evidence type="ECO:0000313" key="3">
    <source>
        <dbReference type="EMBL" id="SPQ97711.1"/>
    </source>
</evidence>
<keyword evidence="1" id="KW-0472">Membrane</keyword>
<dbReference type="Proteomes" id="UP000039324">
    <property type="component" value="Unassembled WGS sequence"/>
</dbReference>
<keyword evidence="4" id="KW-1185">Reference proteome</keyword>
<evidence type="ECO:0000313" key="4">
    <source>
        <dbReference type="Proteomes" id="UP000039324"/>
    </source>
</evidence>
<reference evidence="2 4" key="1">
    <citation type="submission" date="2015-02" db="EMBL/GenBank/DDBJ databases">
        <authorList>
            <person name="Chooi Y.-H."/>
        </authorList>
    </citation>
    <scope>NUCLEOTIDE SEQUENCE [LARGE SCALE GENOMIC DNA]</scope>
    <source>
        <strain evidence="2">E3</strain>
    </source>
</reference>
<feature type="transmembrane region" description="Helical" evidence="1">
    <location>
        <begin position="101"/>
        <end position="126"/>
    </location>
</feature>
<protein>
    <submittedName>
        <fullName evidence="2">Uncharacterized protein</fullName>
    </submittedName>
</protein>
<evidence type="ECO:0000313" key="2">
    <source>
        <dbReference type="EMBL" id="CEO97400.1"/>
    </source>
</evidence>
<gene>
    <name evidence="2" type="ORF">PBRA_000745</name>
    <name evidence="3" type="ORF">PLBR_LOCUS4926</name>
</gene>
<keyword evidence="1" id="KW-0812">Transmembrane</keyword>
<accession>A0A0G4IQB4</accession>
<dbReference type="EMBL" id="CDSF01000079">
    <property type="protein sequence ID" value="CEO97400.1"/>
    <property type="molecule type" value="Genomic_DNA"/>
</dbReference>